<reference evidence="1 2" key="1">
    <citation type="journal article" date="2008" name="Nature">
        <title>The genome of the model beetle and pest Tribolium castaneum.</title>
        <authorList>
            <consortium name="Tribolium Genome Sequencing Consortium"/>
            <person name="Richards S."/>
            <person name="Gibbs R.A."/>
            <person name="Weinstock G.M."/>
            <person name="Brown S.J."/>
            <person name="Denell R."/>
            <person name="Beeman R.W."/>
            <person name="Gibbs R."/>
            <person name="Beeman R.W."/>
            <person name="Brown S.J."/>
            <person name="Bucher G."/>
            <person name="Friedrich M."/>
            <person name="Grimmelikhuijzen C.J."/>
            <person name="Klingler M."/>
            <person name="Lorenzen M."/>
            <person name="Richards S."/>
            <person name="Roth S."/>
            <person name="Schroder R."/>
            <person name="Tautz D."/>
            <person name="Zdobnov E.M."/>
            <person name="Muzny D."/>
            <person name="Gibbs R.A."/>
            <person name="Weinstock G.M."/>
            <person name="Attaway T."/>
            <person name="Bell S."/>
            <person name="Buhay C.J."/>
            <person name="Chandrabose M.N."/>
            <person name="Chavez D."/>
            <person name="Clerk-Blankenburg K.P."/>
            <person name="Cree A."/>
            <person name="Dao M."/>
            <person name="Davis C."/>
            <person name="Chacko J."/>
            <person name="Dinh H."/>
            <person name="Dugan-Rocha S."/>
            <person name="Fowler G."/>
            <person name="Garner T.T."/>
            <person name="Garnes J."/>
            <person name="Gnirke A."/>
            <person name="Hawes A."/>
            <person name="Hernandez J."/>
            <person name="Hines S."/>
            <person name="Holder M."/>
            <person name="Hume J."/>
            <person name="Jhangiani S.N."/>
            <person name="Joshi V."/>
            <person name="Khan Z.M."/>
            <person name="Jackson L."/>
            <person name="Kovar C."/>
            <person name="Kowis A."/>
            <person name="Lee S."/>
            <person name="Lewis L.R."/>
            <person name="Margolis J."/>
            <person name="Morgan M."/>
            <person name="Nazareth L.V."/>
            <person name="Nguyen N."/>
            <person name="Okwuonu G."/>
            <person name="Parker D."/>
            <person name="Richards S."/>
            <person name="Ruiz S.J."/>
            <person name="Santibanez J."/>
            <person name="Savard J."/>
            <person name="Scherer S.E."/>
            <person name="Schneider B."/>
            <person name="Sodergren E."/>
            <person name="Tautz D."/>
            <person name="Vattahil S."/>
            <person name="Villasana D."/>
            <person name="White C.S."/>
            <person name="Wright R."/>
            <person name="Park Y."/>
            <person name="Beeman R.W."/>
            <person name="Lord J."/>
            <person name="Oppert B."/>
            <person name="Lorenzen M."/>
            <person name="Brown S."/>
            <person name="Wang L."/>
            <person name="Savard J."/>
            <person name="Tautz D."/>
            <person name="Richards S."/>
            <person name="Weinstock G."/>
            <person name="Gibbs R.A."/>
            <person name="Liu Y."/>
            <person name="Worley K."/>
            <person name="Weinstock G."/>
            <person name="Elsik C.G."/>
            <person name="Reese J.T."/>
            <person name="Elhaik E."/>
            <person name="Landan G."/>
            <person name="Graur D."/>
            <person name="Arensburger P."/>
            <person name="Atkinson P."/>
            <person name="Beeman R.W."/>
            <person name="Beidler J."/>
            <person name="Brown S.J."/>
            <person name="Demuth J.P."/>
            <person name="Drury D.W."/>
            <person name="Du Y.Z."/>
            <person name="Fujiwara H."/>
            <person name="Lorenzen M."/>
            <person name="Maselli V."/>
            <person name="Osanai M."/>
            <person name="Park Y."/>
            <person name="Robertson H.M."/>
            <person name="Tu Z."/>
            <person name="Wang J.J."/>
            <person name="Wang S."/>
            <person name="Richards S."/>
            <person name="Song H."/>
            <person name="Zhang L."/>
            <person name="Sodergren E."/>
            <person name="Werner D."/>
            <person name="Stanke M."/>
            <person name="Morgenstern B."/>
            <person name="Solovyev V."/>
            <person name="Kosarev P."/>
            <person name="Brown G."/>
            <person name="Chen H.C."/>
            <person name="Ermolaeva O."/>
            <person name="Hlavina W."/>
            <person name="Kapustin Y."/>
            <person name="Kiryutin B."/>
            <person name="Kitts P."/>
            <person name="Maglott D."/>
            <person name="Pruitt K."/>
            <person name="Sapojnikov V."/>
            <person name="Souvorov A."/>
            <person name="Mackey A.J."/>
            <person name="Waterhouse R.M."/>
            <person name="Wyder S."/>
            <person name="Zdobnov E.M."/>
            <person name="Zdobnov E.M."/>
            <person name="Wyder S."/>
            <person name="Kriventseva E.V."/>
            <person name="Kadowaki T."/>
            <person name="Bork P."/>
            <person name="Aranda M."/>
            <person name="Bao R."/>
            <person name="Beermann A."/>
            <person name="Berns N."/>
            <person name="Bolognesi R."/>
            <person name="Bonneton F."/>
            <person name="Bopp D."/>
            <person name="Brown S.J."/>
            <person name="Bucher G."/>
            <person name="Butts T."/>
            <person name="Chaumot A."/>
            <person name="Denell R.E."/>
            <person name="Ferrier D.E."/>
            <person name="Friedrich M."/>
            <person name="Gordon C.M."/>
            <person name="Jindra M."/>
            <person name="Klingler M."/>
            <person name="Lan Q."/>
            <person name="Lattorff H.M."/>
            <person name="Laudet V."/>
            <person name="von Levetsow C."/>
            <person name="Liu Z."/>
            <person name="Lutz R."/>
            <person name="Lynch J.A."/>
            <person name="da Fonseca R.N."/>
            <person name="Posnien N."/>
            <person name="Reuter R."/>
            <person name="Roth S."/>
            <person name="Savard J."/>
            <person name="Schinko J.B."/>
            <person name="Schmitt C."/>
            <person name="Schoppmeier M."/>
            <person name="Schroder R."/>
            <person name="Shippy T.D."/>
            <person name="Simonnet F."/>
            <person name="Marques-Souza H."/>
            <person name="Tautz D."/>
            <person name="Tomoyasu Y."/>
            <person name="Trauner J."/>
            <person name="Van der Zee M."/>
            <person name="Vervoort M."/>
            <person name="Wittkopp N."/>
            <person name="Wimmer E.A."/>
            <person name="Yang X."/>
            <person name="Jones A.K."/>
            <person name="Sattelle D.B."/>
            <person name="Ebert P.R."/>
            <person name="Nelson D."/>
            <person name="Scott J.G."/>
            <person name="Beeman R.W."/>
            <person name="Muthukrishnan S."/>
            <person name="Kramer K.J."/>
            <person name="Arakane Y."/>
            <person name="Beeman R.W."/>
            <person name="Zhu Q."/>
            <person name="Hogenkamp D."/>
            <person name="Dixit R."/>
            <person name="Oppert B."/>
            <person name="Jiang H."/>
            <person name="Zou Z."/>
            <person name="Marshall J."/>
            <person name="Elpidina E."/>
            <person name="Vinokurov K."/>
            <person name="Oppert C."/>
            <person name="Zou Z."/>
            <person name="Evans J."/>
            <person name="Lu Z."/>
            <person name="Zhao P."/>
            <person name="Sumathipala N."/>
            <person name="Altincicek B."/>
            <person name="Vilcinskas A."/>
            <person name="Williams M."/>
            <person name="Hultmark D."/>
            <person name="Hetru C."/>
            <person name="Jiang H."/>
            <person name="Grimmelikhuijzen C.J."/>
            <person name="Hauser F."/>
            <person name="Cazzamali G."/>
            <person name="Williamson M."/>
            <person name="Park Y."/>
            <person name="Li B."/>
            <person name="Tanaka Y."/>
            <person name="Predel R."/>
            <person name="Neupert S."/>
            <person name="Schachtner J."/>
            <person name="Verleyen P."/>
            <person name="Raible F."/>
            <person name="Bork P."/>
            <person name="Friedrich M."/>
            <person name="Walden K.K."/>
            <person name="Robertson H.M."/>
            <person name="Angeli S."/>
            <person name="Foret S."/>
            <person name="Bucher G."/>
            <person name="Schuetz S."/>
            <person name="Maleszka R."/>
            <person name="Wimmer E.A."/>
            <person name="Beeman R.W."/>
            <person name="Lorenzen M."/>
            <person name="Tomoyasu Y."/>
            <person name="Miller S.C."/>
            <person name="Grossmann D."/>
            <person name="Bucher G."/>
        </authorList>
    </citation>
    <scope>NUCLEOTIDE SEQUENCE [LARGE SCALE GENOMIC DNA]</scope>
    <source>
        <strain evidence="1 2">Georgia GA2</strain>
    </source>
</reference>
<evidence type="ECO:0000313" key="1">
    <source>
        <dbReference type="EMBL" id="EFA01914.1"/>
    </source>
</evidence>
<dbReference type="Proteomes" id="UP000007266">
    <property type="component" value="Linkage group 4"/>
</dbReference>
<name>D2A3G6_TRICA</name>
<sequence>MTYLTGGATVFCYSIPTPFRKISELWCAKARKARDETAAARRAFRVRTSSCEHAPRLKREHRTRFRECLFDFSLVQRQFIARQIIRQPLINNSIPVQGAELRNRKWNAPRRRSNALDQQFTEFSKISANSLIDRVKFK</sequence>
<evidence type="ECO:0000313" key="2">
    <source>
        <dbReference type="Proteomes" id="UP000007266"/>
    </source>
</evidence>
<organism evidence="1 2">
    <name type="scientific">Tribolium castaneum</name>
    <name type="common">Red flour beetle</name>
    <dbReference type="NCBI Taxonomy" id="7070"/>
    <lineage>
        <taxon>Eukaryota</taxon>
        <taxon>Metazoa</taxon>
        <taxon>Ecdysozoa</taxon>
        <taxon>Arthropoda</taxon>
        <taxon>Hexapoda</taxon>
        <taxon>Insecta</taxon>
        <taxon>Pterygota</taxon>
        <taxon>Neoptera</taxon>
        <taxon>Endopterygota</taxon>
        <taxon>Coleoptera</taxon>
        <taxon>Polyphaga</taxon>
        <taxon>Cucujiformia</taxon>
        <taxon>Tenebrionidae</taxon>
        <taxon>Tenebrionidae incertae sedis</taxon>
        <taxon>Tribolium</taxon>
    </lineage>
</organism>
<reference evidence="1 2" key="2">
    <citation type="journal article" date="2010" name="Nucleic Acids Res.">
        <title>BeetleBase in 2010: revisions to provide comprehensive genomic information for Tribolium castaneum.</title>
        <authorList>
            <person name="Kim H.S."/>
            <person name="Murphy T."/>
            <person name="Xia J."/>
            <person name="Caragea D."/>
            <person name="Park Y."/>
            <person name="Beeman R.W."/>
            <person name="Lorenzen M.D."/>
            <person name="Butcher S."/>
            <person name="Manak J.R."/>
            <person name="Brown S.J."/>
        </authorList>
    </citation>
    <scope>GENOME REANNOTATION</scope>
    <source>
        <strain evidence="1 2">Georgia GA2</strain>
    </source>
</reference>
<dbReference type="EMBL" id="KQ971338">
    <property type="protein sequence ID" value="EFA01914.1"/>
    <property type="molecule type" value="Genomic_DNA"/>
</dbReference>
<dbReference type="HOGENOM" id="CLU_1857868_0_0_1"/>
<dbReference type="InParanoid" id="D2A3G6"/>
<accession>D2A3G6</accession>
<gene>
    <name evidence="1" type="primary">GLEAN_07524</name>
    <name evidence="1" type="ORF">TcasGA2_TC007524</name>
</gene>
<dbReference type="AlphaFoldDB" id="D2A3G6"/>
<keyword evidence="2" id="KW-1185">Reference proteome</keyword>
<proteinExistence type="predicted"/>
<protein>
    <submittedName>
        <fullName evidence="1">Uncharacterized protein</fullName>
    </submittedName>
</protein>